<keyword evidence="7 11" id="KW-0479">Metal-binding</keyword>
<keyword evidence="8 12" id="KW-0560">Oxidoreductase</keyword>
<dbReference type="PANTHER" id="PTHR24291:SF177">
    <property type="entry name" value="CYTOCHROME P450 4AA1-RELATED"/>
    <property type="match status" value="1"/>
</dbReference>
<evidence type="ECO:0000256" key="4">
    <source>
        <dbReference type="ARBA" id="ARBA00004406"/>
    </source>
</evidence>
<dbReference type="CDD" id="cd20628">
    <property type="entry name" value="CYP4"/>
    <property type="match status" value="1"/>
</dbReference>
<dbReference type="GO" id="GO:0005789">
    <property type="term" value="C:endoplasmic reticulum membrane"/>
    <property type="evidence" value="ECO:0007669"/>
    <property type="project" value="UniProtKB-SubCell"/>
</dbReference>
<keyword evidence="13" id="KW-1133">Transmembrane helix</keyword>
<evidence type="ECO:0000313" key="15">
    <source>
        <dbReference type="Proteomes" id="UP001153620"/>
    </source>
</evidence>
<dbReference type="AlphaFoldDB" id="A0A9P0IKM3"/>
<evidence type="ECO:0000256" key="12">
    <source>
        <dbReference type="RuleBase" id="RU000461"/>
    </source>
</evidence>
<evidence type="ECO:0008006" key="16">
    <source>
        <dbReference type="Google" id="ProtNLM"/>
    </source>
</evidence>
<dbReference type="OrthoDB" id="1470350at2759"/>
<reference evidence="14" key="1">
    <citation type="submission" date="2022-01" db="EMBL/GenBank/DDBJ databases">
        <authorList>
            <person name="King R."/>
        </authorList>
    </citation>
    <scope>NUCLEOTIDE SEQUENCE</scope>
</reference>
<keyword evidence="13" id="KW-0472">Membrane</keyword>
<keyword evidence="13" id="KW-0812">Transmembrane</keyword>
<evidence type="ECO:0000256" key="10">
    <source>
        <dbReference type="ARBA" id="ARBA00023033"/>
    </source>
</evidence>
<keyword evidence="6 11" id="KW-0349">Heme</keyword>
<evidence type="ECO:0000256" key="9">
    <source>
        <dbReference type="ARBA" id="ARBA00023004"/>
    </source>
</evidence>
<dbReference type="InterPro" id="IPR036396">
    <property type="entry name" value="Cyt_P450_sf"/>
</dbReference>
<gene>
    <name evidence="14" type="ORF">CHIRRI_LOCUS50</name>
</gene>
<evidence type="ECO:0000256" key="6">
    <source>
        <dbReference type="ARBA" id="ARBA00022617"/>
    </source>
</evidence>
<evidence type="ECO:0000256" key="7">
    <source>
        <dbReference type="ARBA" id="ARBA00022723"/>
    </source>
</evidence>
<keyword evidence="10 12" id="KW-0503">Monooxygenase</keyword>
<comment type="function">
    <text evidence="2">May be involved in the metabolism of insect hormones and in the breakdown of synthetic insecticides.</text>
</comment>
<dbReference type="GO" id="GO:0020037">
    <property type="term" value="F:heme binding"/>
    <property type="evidence" value="ECO:0007669"/>
    <property type="project" value="InterPro"/>
</dbReference>
<dbReference type="PANTHER" id="PTHR24291">
    <property type="entry name" value="CYTOCHROME P450 FAMILY 4"/>
    <property type="match status" value="1"/>
</dbReference>
<dbReference type="InterPro" id="IPR001128">
    <property type="entry name" value="Cyt_P450"/>
</dbReference>
<sequence length="504" mass="58269">MIIQAIERASFFDMSLFLTVTLISMIIFAMSDYLKSVVLAFRVPGPKAYPIIGNTNFAIEGDVFQNRGVPLSRICPGLLRLWFFIFPFFAVYEPEYLQKILGSKGNTEKSFFYKFLHNFLGKGLITNSGTKWSSHRRYIQPAFRNSILEKFVKTFAESAQSLKEKIMRGPDVLNITQFVNDCVLDVLNEAVLGVPILERATKGKNEESPWRQGKVVVQNRVARPWLMFSWIYNWTKTSSDEIEQKGRLNAFTREMIRKRREESENGVVKERVSLLEYMIDINKRHPDFTDEDIIDETCTFMLAGQDSVGASLAFTMYLIAQHPEHQQKCIDEIDEIFGSDNRSPTMNDLHDMKYLEMCIKEALRLYPAVPIMARKLGEEVRCGKYLLPVGAEVFILPYITHRLEHIFLDAEKFVPERFTPENVEKRNPYAFLPFSAGPRNCIGHKFAIIEMKTIISRILRSFTMHTVPGKSFEPLFRITLRAKGGLYVRFEPRNNNNNNDEKVQ</sequence>
<evidence type="ECO:0000313" key="14">
    <source>
        <dbReference type="EMBL" id="CAH1707183.1"/>
    </source>
</evidence>
<dbReference type="EMBL" id="OU895877">
    <property type="protein sequence ID" value="CAH1707183.1"/>
    <property type="molecule type" value="Genomic_DNA"/>
</dbReference>
<dbReference type="Gene3D" id="1.10.630.10">
    <property type="entry name" value="Cytochrome P450"/>
    <property type="match status" value="1"/>
</dbReference>
<dbReference type="GO" id="GO:0016705">
    <property type="term" value="F:oxidoreductase activity, acting on paired donors, with incorporation or reduction of molecular oxygen"/>
    <property type="evidence" value="ECO:0007669"/>
    <property type="project" value="InterPro"/>
</dbReference>
<keyword evidence="9 11" id="KW-0408">Iron</keyword>
<evidence type="ECO:0000256" key="3">
    <source>
        <dbReference type="ARBA" id="ARBA00004174"/>
    </source>
</evidence>
<evidence type="ECO:0000256" key="5">
    <source>
        <dbReference type="ARBA" id="ARBA00010617"/>
    </source>
</evidence>
<evidence type="ECO:0000256" key="13">
    <source>
        <dbReference type="SAM" id="Phobius"/>
    </source>
</evidence>
<comment type="cofactor">
    <cofactor evidence="1 11">
        <name>heme</name>
        <dbReference type="ChEBI" id="CHEBI:30413"/>
    </cofactor>
</comment>
<dbReference type="SUPFAM" id="SSF48264">
    <property type="entry name" value="Cytochrome P450"/>
    <property type="match status" value="1"/>
</dbReference>
<dbReference type="InterPro" id="IPR017972">
    <property type="entry name" value="Cyt_P450_CS"/>
</dbReference>
<keyword evidence="15" id="KW-1185">Reference proteome</keyword>
<dbReference type="GO" id="GO:0005506">
    <property type="term" value="F:iron ion binding"/>
    <property type="evidence" value="ECO:0007669"/>
    <property type="project" value="InterPro"/>
</dbReference>
<evidence type="ECO:0000256" key="11">
    <source>
        <dbReference type="PIRSR" id="PIRSR602403-1"/>
    </source>
</evidence>
<protein>
    <recommendedName>
        <fullName evidence="16">Cytochrome P450</fullName>
    </recommendedName>
</protein>
<dbReference type="PROSITE" id="PS00086">
    <property type="entry name" value="CYTOCHROME_P450"/>
    <property type="match status" value="1"/>
</dbReference>
<feature type="binding site" description="axial binding residue" evidence="11">
    <location>
        <position position="441"/>
    </location>
    <ligand>
        <name>heme</name>
        <dbReference type="ChEBI" id="CHEBI:30413"/>
    </ligand>
    <ligandPart>
        <name>Fe</name>
        <dbReference type="ChEBI" id="CHEBI:18248"/>
    </ligandPart>
</feature>
<dbReference type="InterPro" id="IPR050196">
    <property type="entry name" value="Cytochrome_P450_Monoox"/>
</dbReference>
<accession>A0A9P0IKM3</accession>
<dbReference type="PRINTS" id="PR00465">
    <property type="entry name" value="EP450IV"/>
</dbReference>
<dbReference type="PRINTS" id="PR00385">
    <property type="entry name" value="P450"/>
</dbReference>
<proteinExistence type="inferred from homology"/>
<organism evidence="14 15">
    <name type="scientific">Chironomus riparius</name>
    <dbReference type="NCBI Taxonomy" id="315576"/>
    <lineage>
        <taxon>Eukaryota</taxon>
        <taxon>Metazoa</taxon>
        <taxon>Ecdysozoa</taxon>
        <taxon>Arthropoda</taxon>
        <taxon>Hexapoda</taxon>
        <taxon>Insecta</taxon>
        <taxon>Pterygota</taxon>
        <taxon>Neoptera</taxon>
        <taxon>Endopterygota</taxon>
        <taxon>Diptera</taxon>
        <taxon>Nematocera</taxon>
        <taxon>Chironomoidea</taxon>
        <taxon>Chironomidae</taxon>
        <taxon>Chironominae</taxon>
        <taxon>Chironomus</taxon>
    </lineage>
</organism>
<evidence type="ECO:0000256" key="2">
    <source>
        <dbReference type="ARBA" id="ARBA00003690"/>
    </source>
</evidence>
<dbReference type="GO" id="GO:0004497">
    <property type="term" value="F:monooxygenase activity"/>
    <property type="evidence" value="ECO:0007669"/>
    <property type="project" value="UniProtKB-KW"/>
</dbReference>
<comment type="similarity">
    <text evidence="5 12">Belongs to the cytochrome P450 family.</text>
</comment>
<dbReference type="Proteomes" id="UP001153620">
    <property type="component" value="Chromosome 1"/>
</dbReference>
<evidence type="ECO:0000256" key="8">
    <source>
        <dbReference type="ARBA" id="ARBA00023002"/>
    </source>
</evidence>
<feature type="transmembrane region" description="Helical" evidence="13">
    <location>
        <begin position="12"/>
        <end position="31"/>
    </location>
</feature>
<evidence type="ECO:0000256" key="1">
    <source>
        <dbReference type="ARBA" id="ARBA00001971"/>
    </source>
</evidence>
<dbReference type="InterPro" id="IPR002403">
    <property type="entry name" value="Cyt_P450_E_grp-IV"/>
</dbReference>
<dbReference type="Pfam" id="PF00067">
    <property type="entry name" value="p450"/>
    <property type="match status" value="1"/>
</dbReference>
<name>A0A9P0IKM3_9DIPT</name>
<comment type="subcellular location">
    <subcellularLocation>
        <location evidence="4">Endoplasmic reticulum membrane</location>
        <topology evidence="4">Peripheral membrane protein</topology>
    </subcellularLocation>
    <subcellularLocation>
        <location evidence="3">Microsome membrane</location>
        <topology evidence="3">Peripheral membrane protein</topology>
    </subcellularLocation>
</comment>
<reference evidence="14" key="2">
    <citation type="submission" date="2022-10" db="EMBL/GenBank/DDBJ databases">
        <authorList>
            <consortium name="ENA_rothamsted_submissions"/>
            <consortium name="culmorum"/>
            <person name="King R."/>
        </authorList>
    </citation>
    <scope>NUCLEOTIDE SEQUENCE</scope>
</reference>